<dbReference type="Proteomes" id="UP000604046">
    <property type="component" value="Unassembled WGS sequence"/>
</dbReference>
<gene>
    <name evidence="3" type="ORF">SNAT2548_LOCUS5996</name>
</gene>
<dbReference type="Pfam" id="PF00241">
    <property type="entry name" value="Cofilin_ADF"/>
    <property type="match status" value="1"/>
</dbReference>
<dbReference type="PANTHER" id="PTHR16469:SF27">
    <property type="entry name" value="UBIQUITIN-ASSOCIATED AND SH3 DOMAIN-CONTAINING BA-RELATED"/>
    <property type="match status" value="1"/>
</dbReference>
<evidence type="ECO:0000313" key="4">
    <source>
        <dbReference type="Proteomes" id="UP000604046"/>
    </source>
</evidence>
<proteinExistence type="predicted"/>
<keyword evidence="4" id="KW-1185">Reference proteome</keyword>
<dbReference type="Gene3D" id="3.40.20.10">
    <property type="entry name" value="Severin"/>
    <property type="match status" value="1"/>
</dbReference>
<dbReference type="SUPFAM" id="SSF55753">
    <property type="entry name" value="Actin depolymerizing proteins"/>
    <property type="match status" value="1"/>
</dbReference>
<dbReference type="InterPro" id="IPR013078">
    <property type="entry name" value="His_Pase_superF_clade-1"/>
</dbReference>
<dbReference type="GO" id="GO:0003779">
    <property type="term" value="F:actin binding"/>
    <property type="evidence" value="ECO:0007669"/>
    <property type="project" value="InterPro"/>
</dbReference>
<evidence type="ECO:0000256" key="1">
    <source>
        <dbReference type="SAM" id="Phobius"/>
    </source>
</evidence>
<dbReference type="PANTHER" id="PTHR16469">
    <property type="entry name" value="UBIQUITIN-ASSOCIATED AND SH3 DOMAIN-CONTAINING BA-RELATED"/>
    <property type="match status" value="1"/>
</dbReference>
<feature type="transmembrane region" description="Helical" evidence="1">
    <location>
        <begin position="126"/>
        <end position="152"/>
    </location>
</feature>
<evidence type="ECO:0000313" key="3">
    <source>
        <dbReference type="EMBL" id="CAE7201029.1"/>
    </source>
</evidence>
<reference evidence="3" key="1">
    <citation type="submission" date="2021-02" db="EMBL/GenBank/DDBJ databases">
        <authorList>
            <person name="Dougan E. K."/>
            <person name="Rhodes N."/>
            <person name="Thang M."/>
            <person name="Chan C."/>
        </authorList>
    </citation>
    <scope>NUCLEOTIDE SEQUENCE</scope>
</reference>
<accession>A0A812JBY0</accession>
<dbReference type="AlphaFoldDB" id="A0A812JBY0"/>
<dbReference type="Pfam" id="PF00300">
    <property type="entry name" value="His_Phos_1"/>
    <property type="match status" value="1"/>
</dbReference>
<dbReference type="PROSITE" id="PS51263">
    <property type="entry name" value="ADF_H"/>
    <property type="match status" value="1"/>
</dbReference>
<keyword evidence="1" id="KW-1133">Transmembrane helix</keyword>
<dbReference type="CDD" id="cd07067">
    <property type="entry name" value="HP_PGM_like"/>
    <property type="match status" value="1"/>
</dbReference>
<dbReference type="SUPFAM" id="SSF53254">
    <property type="entry name" value="Phosphoglycerate mutase-like"/>
    <property type="match status" value="1"/>
</dbReference>
<dbReference type="InterPro" id="IPR002108">
    <property type="entry name" value="ADF-H"/>
</dbReference>
<dbReference type="OrthoDB" id="414418at2759"/>
<organism evidence="3 4">
    <name type="scientific">Symbiodinium natans</name>
    <dbReference type="NCBI Taxonomy" id="878477"/>
    <lineage>
        <taxon>Eukaryota</taxon>
        <taxon>Sar</taxon>
        <taxon>Alveolata</taxon>
        <taxon>Dinophyceae</taxon>
        <taxon>Suessiales</taxon>
        <taxon>Symbiodiniaceae</taxon>
        <taxon>Symbiodinium</taxon>
    </lineage>
</organism>
<dbReference type="InterPro" id="IPR029006">
    <property type="entry name" value="ADF-H/Gelsolin-like_dom_sf"/>
</dbReference>
<feature type="transmembrane region" description="Helical" evidence="1">
    <location>
        <begin position="305"/>
        <end position="328"/>
    </location>
</feature>
<dbReference type="InterPro" id="IPR051710">
    <property type="entry name" value="Phosphatase_SH3-domain"/>
</dbReference>
<feature type="domain" description="ADF-H" evidence="2">
    <location>
        <begin position="671"/>
        <end position="792"/>
    </location>
</feature>
<evidence type="ECO:0000259" key="2">
    <source>
        <dbReference type="PROSITE" id="PS51263"/>
    </source>
</evidence>
<dbReference type="InterPro" id="IPR029033">
    <property type="entry name" value="His_PPase_superfam"/>
</dbReference>
<feature type="transmembrane region" description="Helical" evidence="1">
    <location>
        <begin position="371"/>
        <end position="392"/>
    </location>
</feature>
<comment type="caution">
    <text evidence="3">The sequence shown here is derived from an EMBL/GenBank/DDBJ whole genome shotgun (WGS) entry which is preliminary data.</text>
</comment>
<keyword evidence="1" id="KW-0472">Membrane</keyword>
<dbReference type="EMBL" id="CAJNDS010000391">
    <property type="protein sequence ID" value="CAE7201029.1"/>
    <property type="molecule type" value="Genomic_DNA"/>
</dbReference>
<keyword evidence="1" id="KW-0812">Transmembrane</keyword>
<protein>
    <recommendedName>
        <fullName evidence="2">ADF-H domain-containing protein</fullName>
    </recommendedName>
</protein>
<name>A0A812JBY0_9DINO</name>
<feature type="transmembrane region" description="Helical" evidence="1">
    <location>
        <begin position="431"/>
        <end position="449"/>
    </location>
</feature>
<feature type="transmembrane region" description="Helical" evidence="1">
    <location>
        <begin position="340"/>
        <end position="359"/>
    </location>
</feature>
<dbReference type="Gene3D" id="3.40.50.1240">
    <property type="entry name" value="Phosphoglycerate mutase-like"/>
    <property type="match status" value="1"/>
</dbReference>
<feature type="transmembrane region" description="Helical" evidence="1">
    <location>
        <begin position="398"/>
        <end position="419"/>
    </location>
</feature>
<sequence>MPWSPTAVWAAFRYWWADTTDEVLLSSPFLRGRSPNVLHAYNMFWAADHACFNDLFCQQRSLLQELVPRVRLSVAVLMLFAHLCLPHFHRTHRMKVELTSVLLMSVGMAAQQSFCPSHPSSRSLWLYWMLQFVLLMIVKLHPLMIGLAMAILAGTLFTAHIPDFLNDQSWSAQGILPNESTQRIFLFCLYPVATWCWYTHSFTSRLYAVRNGHILSEKVRVSFMAGPRQQAPEGLVGSIRKWLTRSMHESVADSPLTSRNIPAALLSSLTLWCGHAVYMDMAVRFLQTPGNQPCNRTSSLLQHGLFQTVSCLLVCLAATLFTSCLHSIGCLTYALKQDLPLMTCILAPSAMSYVTTLVVRSWSKDDQCVISTLGFAVPSLPVAEAGILQALFLLTLSHVHPVIMCMAAACCVGFLELITGIVPQTLDVYPIGLEGFVVGTVVLLITYSWEFASVVRNIWAAVERSQANALSLERLRNDNQDRSSMQLVEFSASQAPRALPMPARSLRAIAEELRIPVLASDGAPPSDEEHMESSPYAAEGASTEVTLAQQASVAVLRHGERQDAVFDSAWHTTADAAKYPGDCPITDEGILVARQVAGTLKQFGDYGIIVSSPYLRCVQTALAIADELDLVVLLDQVSLGCVLVAAILCACLFHRDTVSPSLPKAFIQLFGSGVKDDDAMHEVELAEARPFSYVMFELEIGVIPPQLVTNPMVEEDLVNAMPDTEPRYVVVHMPNEMVFVNWSPDAATEPAKSIYMSAAAGVQDSLEPPVSLALLAKDKDELTQELAKISHWS</sequence>